<reference evidence="14 15" key="1">
    <citation type="submission" date="2024-10" db="EMBL/GenBank/DDBJ databases">
        <title>Updated reference genomes for cyclostephanoid diatoms.</title>
        <authorList>
            <person name="Roberts W.R."/>
            <person name="Alverson A.J."/>
        </authorList>
    </citation>
    <scope>NUCLEOTIDE SEQUENCE [LARGE SCALE GENOMIC DNA]</scope>
    <source>
        <strain evidence="14 15">AJA232-27</strain>
    </source>
</reference>
<evidence type="ECO:0000256" key="6">
    <source>
        <dbReference type="ARBA" id="ARBA00023002"/>
    </source>
</evidence>
<comment type="catalytic activity">
    <reaction evidence="8">
        <text>a quinone + NADH + H(+) = a quinol + NAD(+)</text>
        <dbReference type="Rhea" id="RHEA:46160"/>
        <dbReference type="ChEBI" id="CHEBI:15378"/>
        <dbReference type="ChEBI" id="CHEBI:24646"/>
        <dbReference type="ChEBI" id="CHEBI:57540"/>
        <dbReference type="ChEBI" id="CHEBI:57945"/>
        <dbReference type="ChEBI" id="CHEBI:132124"/>
        <dbReference type="EC" id="1.6.5.9"/>
    </reaction>
</comment>
<evidence type="ECO:0000259" key="12">
    <source>
        <dbReference type="Pfam" id="PF07992"/>
    </source>
</evidence>
<evidence type="ECO:0000256" key="7">
    <source>
        <dbReference type="ARBA" id="ARBA00023027"/>
    </source>
</evidence>
<evidence type="ECO:0000256" key="9">
    <source>
        <dbReference type="ARBA" id="ARBA00049010"/>
    </source>
</evidence>
<dbReference type="InterPro" id="IPR023753">
    <property type="entry name" value="FAD/NAD-binding_dom"/>
</dbReference>
<dbReference type="InterPro" id="IPR054585">
    <property type="entry name" value="NDH2-like_C"/>
</dbReference>
<dbReference type="Gene3D" id="3.50.50.100">
    <property type="match status" value="1"/>
</dbReference>
<keyword evidence="6" id="KW-0560">Oxidoreductase</keyword>
<feature type="domain" description="FAD/NAD(P)-binding" evidence="12">
    <location>
        <begin position="151"/>
        <end position="496"/>
    </location>
</feature>
<evidence type="ECO:0000256" key="10">
    <source>
        <dbReference type="SAM" id="MobiDB-lite"/>
    </source>
</evidence>
<evidence type="ECO:0000259" key="13">
    <source>
        <dbReference type="Pfam" id="PF22366"/>
    </source>
</evidence>
<feature type="domain" description="External alternative NADH-ubiquinone oxidoreductase-like C-terminal" evidence="13">
    <location>
        <begin position="556"/>
        <end position="630"/>
    </location>
</feature>
<keyword evidence="4" id="KW-0274">FAD</keyword>
<dbReference type="Pfam" id="PF07992">
    <property type="entry name" value="Pyr_redox_2"/>
    <property type="match status" value="1"/>
</dbReference>
<name>A0ABD3M7K8_9STRA</name>
<dbReference type="PANTHER" id="PTHR43706:SF47">
    <property type="entry name" value="EXTERNAL NADH-UBIQUINONE OXIDOREDUCTASE 1, MITOCHONDRIAL-RELATED"/>
    <property type="match status" value="1"/>
</dbReference>
<feature type="region of interest" description="Disordered" evidence="10">
    <location>
        <begin position="64"/>
        <end position="98"/>
    </location>
</feature>
<accession>A0ABD3M7K8</accession>
<protein>
    <recommendedName>
        <fullName evidence="2">NADH:ubiquinone reductase (non-electrogenic)</fullName>
        <ecNumber evidence="2">1.6.5.9</ecNumber>
    </recommendedName>
</protein>
<proteinExistence type="inferred from homology"/>
<evidence type="ECO:0000256" key="2">
    <source>
        <dbReference type="ARBA" id="ARBA00012637"/>
    </source>
</evidence>
<evidence type="ECO:0000256" key="11">
    <source>
        <dbReference type="SAM" id="SignalP"/>
    </source>
</evidence>
<feature type="chain" id="PRO_5044804321" description="NADH:ubiquinone reductase (non-electrogenic)" evidence="11">
    <location>
        <begin position="24"/>
        <end position="634"/>
    </location>
</feature>
<evidence type="ECO:0000256" key="5">
    <source>
        <dbReference type="ARBA" id="ARBA00022946"/>
    </source>
</evidence>
<dbReference type="AlphaFoldDB" id="A0ABD3M7K8"/>
<evidence type="ECO:0000313" key="15">
    <source>
        <dbReference type="Proteomes" id="UP001530293"/>
    </source>
</evidence>
<keyword evidence="15" id="KW-1185">Reference proteome</keyword>
<dbReference type="EMBL" id="JALLBG020000194">
    <property type="protein sequence ID" value="KAL3760029.1"/>
    <property type="molecule type" value="Genomic_DNA"/>
</dbReference>
<comment type="caution">
    <text evidence="14">The sequence shown here is derived from an EMBL/GenBank/DDBJ whole genome shotgun (WGS) entry which is preliminary data.</text>
</comment>
<dbReference type="PANTHER" id="PTHR43706">
    <property type="entry name" value="NADH DEHYDROGENASE"/>
    <property type="match status" value="1"/>
</dbReference>
<dbReference type="GO" id="GO:0005739">
    <property type="term" value="C:mitochondrion"/>
    <property type="evidence" value="ECO:0007669"/>
    <property type="project" value="UniProtKB-ARBA"/>
</dbReference>
<evidence type="ECO:0000256" key="1">
    <source>
        <dbReference type="ARBA" id="ARBA00005272"/>
    </source>
</evidence>
<comment type="catalytic activity">
    <reaction evidence="9">
        <text>a ubiquinone + NADH + H(+) = a ubiquinol + NAD(+)</text>
        <dbReference type="Rhea" id="RHEA:23152"/>
        <dbReference type="Rhea" id="RHEA-COMP:9565"/>
        <dbReference type="Rhea" id="RHEA-COMP:9566"/>
        <dbReference type="ChEBI" id="CHEBI:15378"/>
        <dbReference type="ChEBI" id="CHEBI:16389"/>
        <dbReference type="ChEBI" id="CHEBI:17976"/>
        <dbReference type="ChEBI" id="CHEBI:57540"/>
        <dbReference type="ChEBI" id="CHEBI:57945"/>
    </reaction>
</comment>
<feature type="compositionally biased region" description="Low complexity" evidence="10">
    <location>
        <begin position="75"/>
        <end position="88"/>
    </location>
</feature>
<evidence type="ECO:0000256" key="8">
    <source>
        <dbReference type="ARBA" id="ARBA00047599"/>
    </source>
</evidence>
<keyword evidence="7" id="KW-0520">NAD</keyword>
<gene>
    <name evidence="14" type="ORF">ACHAWU_006577</name>
</gene>
<feature type="compositionally biased region" description="Low complexity" evidence="10">
    <location>
        <begin position="127"/>
        <end position="136"/>
    </location>
</feature>
<dbReference type="EC" id="1.6.5.9" evidence="2"/>
<evidence type="ECO:0000256" key="3">
    <source>
        <dbReference type="ARBA" id="ARBA00022630"/>
    </source>
</evidence>
<keyword evidence="11" id="KW-0732">Signal</keyword>
<dbReference type="Proteomes" id="UP001530293">
    <property type="component" value="Unassembled WGS sequence"/>
</dbReference>
<comment type="similarity">
    <text evidence="1">Belongs to the NADH dehydrogenase family.</text>
</comment>
<evidence type="ECO:0000313" key="14">
    <source>
        <dbReference type="EMBL" id="KAL3760029.1"/>
    </source>
</evidence>
<dbReference type="InterPro" id="IPR045024">
    <property type="entry name" value="NDH-2"/>
</dbReference>
<keyword evidence="5" id="KW-0809">Transit peptide</keyword>
<dbReference type="Pfam" id="PF22366">
    <property type="entry name" value="NDH2_C"/>
    <property type="match status" value="1"/>
</dbReference>
<dbReference type="GO" id="GO:0050136">
    <property type="term" value="F:NADH dehydrogenase (quinone) (non-electrogenic) activity"/>
    <property type="evidence" value="ECO:0007669"/>
    <property type="project" value="UniProtKB-EC"/>
</dbReference>
<feature type="region of interest" description="Disordered" evidence="10">
    <location>
        <begin position="127"/>
        <end position="149"/>
    </location>
</feature>
<dbReference type="InterPro" id="IPR036188">
    <property type="entry name" value="FAD/NAD-bd_sf"/>
</dbReference>
<sequence>MKFTAIKVIAAIAIAALAPPSQAYLSPASNSLLSRPLPIRRRSATLLRDTDGSEDQTIVIDVEQPPATAVNGYEPTSTTTSTAASTPPKKSITANPIPSDRIERVTKPRPYPLFLAEKGASFLIDPLLPKSSSSSNTPPPLSPNNQRPKENLVVLGTGWGAAAFVKNIDTEKFDVTVVSPRNYFVFTPMLAGASVGTVDFKSITQPIREINNKVRYLEAAATEIDPSTKTISCNSIVCEGNSCETKEFDITYDRLLFSVGAQTTTFGTPGVEEYCNYLKQVGDAQQIKNAIVNCFESAELPYLTDEERQRELTFVIVGAGPTGVEFAAELLDFIEVDGPRFYKELLPYVRIKIVEASPTILRPFVDGMKEEAIRRLTRPIEIEGVPTLQPLEIMLNKQVSEVSDKNIYFKDGEKIPYGMALWAAGIGPLPITTSLIETLRETEQSSAQGFARGRLAVDPWLRVIGGKGKIFSLGDCSCVSHTPTLATTAQVASQQGEYLAKLLSNDYSTDHVHDDTTLLPPMVLDPDQTKSLSEQIASVAIGDKEIAAPFQYLDLGILAYTGSGSALAQVQVAPGKGDPTSETWNPVRLQIKGKLGFGLWRSIYLLKQTSPKNIVLVTLDWIKVNLFGRDISIL</sequence>
<keyword evidence="3" id="KW-0285">Flavoprotein</keyword>
<feature type="signal peptide" evidence="11">
    <location>
        <begin position="1"/>
        <end position="23"/>
    </location>
</feature>
<organism evidence="14 15">
    <name type="scientific">Discostella pseudostelligera</name>
    <dbReference type="NCBI Taxonomy" id="259834"/>
    <lineage>
        <taxon>Eukaryota</taxon>
        <taxon>Sar</taxon>
        <taxon>Stramenopiles</taxon>
        <taxon>Ochrophyta</taxon>
        <taxon>Bacillariophyta</taxon>
        <taxon>Coscinodiscophyceae</taxon>
        <taxon>Thalassiosirophycidae</taxon>
        <taxon>Stephanodiscales</taxon>
        <taxon>Stephanodiscaceae</taxon>
        <taxon>Discostella</taxon>
    </lineage>
</organism>
<dbReference type="SUPFAM" id="SSF51905">
    <property type="entry name" value="FAD/NAD(P)-binding domain"/>
    <property type="match status" value="2"/>
</dbReference>
<evidence type="ECO:0000256" key="4">
    <source>
        <dbReference type="ARBA" id="ARBA00022827"/>
    </source>
</evidence>